<evidence type="ECO:0000313" key="4">
    <source>
        <dbReference type="Proteomes" id="UP001595704"/>
    </source>
</evidence>
<dbReference type="RefSeq" id="WP_191320701.1">
    <property type="nucleotide sequence ID" value="NZ_BNCG01000022.1"/>
</dbReference>
<dbReference type="PANTHER" id="PTHR43796:SF2">
    <property type="entry name" value="CARBOXYNORSPERMIDINE SYNTHASE"/>
    <property type="match status" value="1"/>
</dbReference>
<accession>A0ABV7UH98</accession>
<dbReference type="PANTHER" id="PTHR43796">
    <property type="entry name" value="CARBOXYNORSPERMIDINE SYNTHASE"/>
    <property type="match status" value="1"/>
</dbReference>
<keyword evidence="4" id="KW-1185">Reference proteome</keyword>
<dbReference type="InterPro" id="IPR005097">
    <property type="entry name" value="Sacchrp_dh_NADP-bd"/>
</dbReference>
<dbReference type="Pfam" id="PF03435">
    <property type="entry name" value="Sacchrp_dh_NADP"/>
    <property type="match status" value="1"/>
</dbReference>
<proteinExistence type="predicted"/>
<dbReference type="InterPro" id="IPR036291">
    <property type="entry name" value="NAD(P)-bd_dom_sf"/>
</dbReference>
<protein>
    <submittedName>
        <fullName evidence="3">DUF4166 domain-containing protein</fullName>
    </submittedName>
</protein>
<gene>
    <name evidence="3" type="ORF">ACFONL_09115</name>
</gene>
<dbReference type="EMBL" id="JBHRYC010000039">
    <property type="protein sequence ID" value="MFC3637532.1"/>
    <property type="molecule type" value="Genomic_DNA"/>
</dbReference>
<evidence type="ECO:0000259" key="1">
    <source>
        <dbReference type="Pfam" id="PF03435"/>
    </source>
</evidence>
<dbReference type="SUPFAM" id="SSF51735">
    <property type="entry name" value="NAD(P)-binding Rossmann-fold domains"/>
    <property type="match status" value="1"/>
</dbReference>
<feature type="domain" description="DUF4166" evidence="2">
    <location>
        <begin position="368"/>
        <end position="531"/>
    </location>
</feature>
<sequence length="550" mass="58665">MNVLVLGGYGVFGERLARLLTRDGHQVTVAGRDLRAAERLGRDINCSALQIDRTGDLSAIAGFDVVVDAAGPFHTAGDDAWRVARAAIAAGAHYLDLSDNAAFCAGVGALDGAARAAGVCVLSGLSSVPAISSAAARALAGADPARMIDTAILPGNRAPRGLSVMQSILAQAGRPMMVWRGRQWMQVRGWSDPAVYELPGGLRRRAWRIEVPDTRLFPQWSGADSVSFRAGMELGLLNNGLAAFAWMQRGLRLPVSPGLTRVFRRVADMLASQGTDSGGMLVAVIAGGERRVWALLAGEGEGPFIPAVPVRALLRRQTLPVGAQAAVGVLGLDEIEAAMADLAVRTERSATPRRPLFARGAIADFDHLPDEIRRTHDTVDCSRWQGRAQVTRGGTLWSRLIAAAFRLPPANADTPVTVTKLAVGRGETWVRTFGRRRFRSHLAVTPSGDAGVHPVMTERFGPFTFLLGLHVSDGALHFPVRGARMGLLPMPRWLLPRSKAREYVQDGHFCFDVALFAPLTGRLIVRYRGWLEPAPSGDASPSGSAGASAA</sequence>
<organism evidence="3 4">
    <name type="scientific">Camelimonas fluminis</name>
    <dbReference type="NCBI Taxonomy" id="1576911"/>
    <lineage>
        <taxon>Bacteria</taxon>
        <taxon>Pseudomonadati</taxon>
        <taxon>Pseudomonadota</taxon>
        <taxon>Alphaproteobacteria</taxon>
        <taxon>Hyphomicrobiales</taxon>
        <taxon>Chelatococcaceae</taxon>
        <taxon>Camelimonas</taxon>
    </lineage>
</organism>
<evidence type="ECO:0000259" key="2">
    <source>
        <dbReference type="Pfam" id="PF13761"/>
    </source>
</evidence>
<dbReference type="Pfam" id="PF13761">
    <property type="entry name" value="DUF4166"/>
    <property type="match status" value="1"/>
</dbReference>
<dbReference type="Gene3D" id="3.40.50.720">
    <property type="entry name" value="NAD(P)-binding Rossmann-like Domain"/>
    <property type="match status" value="1"/>
</dbReference>
<dbReference type="Proteomes" id="UP001595704">
    <property type="component" value="Unassembled WGS sequence"/>
</dbReference>
<reference evidence="4" key="1">
    <citation type="journal article" date="2019" name="Int. J. Syst. Evol. Microbiol.">
        <title>The Global Catalogue of Microorganisms (GCM) 10K type strain sequencing project: providing services to taxonomists for standard genome sequencing and annotation.</title>
        <authorList>
            <consortium name="The Broad Institute Genomics Platform"/>
            <consortium name="The Broad Institute Genome Sequencing Center for Infectious Disease"/>
            <person name="Wu L."/>
            <person name="Ma J."/>
        </authorList>
    </citation>
    <scope>NUCLEOTIDE SEQUENCE [LARGE SCALE GENOMIC DNA]</scope>
    <source>
        <strain evidence="4">KCTC 42282</strain>
    </source>
</reference>
<comment type="caution">
    <text evidence="3">The sequence shown here is derived from an EMBL/GenBank/DDBJ whole genome shotgun (WGS) entry which is preliminary data.</text>
</comment>
<evidence type="ECO:0000313" key="3">
    <source>
        <dbReference type="EMBL" id="MFC3637532.1"/>
    </source>
</evidence>
<dbReference type="InterPro" id="IPR025311">
    <property type="entry name" value="DUF4166"/>
</dbReference>
<feature type="domain" description="Saccharopine dehydrogenase NADP binding" evidence="1">
    <location>
        <begin position="3"/>
        <end position="121"/>
    </location>
</feature>
<name>A0ABV7UH98_9HYPH</name>